<dbReference type="InterPro" id="IPR040371">
    <property type="entry name" value="RMC1"/>
</dbReference>
<accession>A0A7J7CTJ7</accession>
<dbReference type="PANTHER" id="PTHR12897:SF4">
    <property type="entry name" value="REGULATOR OF MON1-CCZ1 COMPLEX"/>
    <property type="match status" value="1"/>
</dbReference>
<dbReference type="Pfam" id="PF07035">
    <property type="entry name" value="RMC1_C"/>
    <property type="match status" value="1"/>
</dbReference>
<dbReference type="GO" id="GO:0031902">
    <property type="term" value="C:late endosome membrane"/>
    <property type="evidence" value="ECO:0007669"/>
    <property type="project" value="TreeGrafter"/>
</dbReference>
<dbReference type="EMBL" id="JAAARO010000013">
    <property type="protein sequence ID" value="KAF5737364.1"/>
    <property type="molecule type" value="Genomic_DNA"/>
</dbReference>
<dbReference type="GO" id="GO:0035658">
    <property type="term" value="C:Mon1-Ccz1 complex"/>
    <property type="evidence" value="ECO:0007669"/>
    <property type="project" value="InterPro"/>
</dbReference>
<feature type="compositionally biased region" description="Basic and acidic residues" evidence="1">
    <location>
        <begin position="249"/>
        <end position="259"/>
    </location>
</feature>
<feature type="region of interest" description="Disordered" evidence="1">
    <location>
        <begin position="249"/>
        <end position="271"/>
    </location>
</feature>
<evidence type="ECO:0000313" key="4">
    <source>
        <dbReference type="Proteomes" id="UP000593562"/>
    </source>
</evidence>
<dbReference type="AlphaFoldDB" id="A0A7J7CTJ7"/>
<evidence type="ECO:0000256" key="1">
    <source>
        <dbReference type="SAM" id="MobiDB-lite"/>
    </source>
</evidence>
<comment type="caution">
    <text evidence="3">The sequence shown here is derived from an EMBL/GenBank/DDBJ whole genome shotgun (WGS) entry which is preliminary data.</text>
</comment>
<dbReference type="Proteomes" id="UP000593562">
    <property type="component" value="Unassembled WGS sequence"/>
</dbReference>
<dbReference type="GO" id="GO:0005765">
    <property type="term" value="C:lysosomal membrane"/>
    <property type="evidence" value="ECO:0007669"/>
    <property type="project" value="TreeGrafter"/>
</dbReference>
<feature type="domain" description="Mic1" evidence="2">
    <location>
        <begin position="344"/>
        <end position="495"/>
    </location>
</feature>
<name>A0A7J7CTJ7_TRIWF</name>
<dbReference type="PANTHER" id="PTHR12897">
    <property type="entry name" value="COLON CANCER-ASSOCIATED PROTEIN MIC1"/>
    <property type="match status" value="1"/>
</dbReference>
<dbReference type="InterPro" id="IPR009755">
    <property type="entry name" value="RMC1_C"/>
</dbReference>
<evidence type="ECO:0000259" key="2">
    <source>
        <dbReference type="Pfam" id="PF07035"/>
    </source>
</evidence>
<feature type="compositionally biased region" description="Polar residues" evidence="1">
    <location>
        <begin position="262"/>
        <end position="271"/>
    </location>
</feature>
<organism evidence="3 4">
    <name type="scientific">Tripterygium wilfordii</name>
    <name type="common">Thunder God vine</name>
    <dbReference type="NCBI Taxonomy" id="458696"/>
    <lineage>
        <taxon>Eukaryota</taxon>
        <taxon>Viridiplantae</taxon>
        <taxon>Streptophyta</taxon>
        <taxon>Embryophyta</taxon>
        <taxon>Tracheophyta</taxon>
        <taxon>Spermatophyta</taxon>
        <taxon>Magnoliopsida</taxon>
        <taxon>eudicotyledons</taxon>
        <taxon>Gunneridae</taxon>
        <taxon>Pentapetalae</taxon>
        <taxon>rosids</taxon>
        <taxon>fabids</taxon>
        <taxon>Celastrales</taxon>
        <taxon>Celastraceae</taxon>
        <taxon>Tripterygium</taxon>
    </lineage>
</organism>
<protein>
    <recommendedName>
        <fullName evidence="2">Mic1 domain-containing protein</fullName>
    </recommendedName>
</protein>
<reference evidence="3 4" key="1">
    <citation type="journal article" date="2020" name="Nat. Commun.">
        <title>Genome of Tripterygium wilfordii and identification of cytochrome P450 involved in triptolide biosynthesis.</title>
        <authorList>
            <person name="Tu L."/>
            <person name="Su P."/>
            <person name="Zhang Z."/>
            <person name="Gao L."/>
            <person name="Wang J."/>
            <person name="Hu T."/>
            <person name="Zhou J."/>
            <person name="Zhang Y."/>
            <person name="Zhao Y."/>
            <person name="Liu Y."/>
            <person name="Song Y."/>
            <person name="Tong Y."/>
            <person name="Lu Y."/>
            <person name="Yang J."/>
            <person name="Xu C."/>
            <person name="Jia M."/>
            <person name="Peters R.J."/>
            <person name="Huang L."/>
            <person name="Gao W."/>
        </authorList>
    </citation>
    <scope>NUCLEOTIDE SEQUENCE [LARGE SCALE GENOMIC DNA]</scope>
    <source>
        <strain evidence="4">cv. XIE 37</strain>
        <tissue evidence="3">Leaf</tissue>
    </source>
</reference>
<evidence type="ECO:0000313" key="3">
    <source>
        <dbReference type="EMBL" id="KAF5737364.1"/>
    </source>
</evidence>
<dbReference type="InParanoid" id="A0A7J7CTJ7"/>
<sequence length="507" mass="56625">MKEKNATPALRGVLVNCATQAKEYGSCVAAKVPVVERDMCLKEFLAMKNCMQDMQSIDLAKRYRFGERKLGKLLAIVASRSWKVFLDFFGLIALYRDCKDQLSAAGIIHLPQKFEMVMAKSESNSKPVLAAEDVYIAMIYGRIYCMQIDRVAMLLRSYRFYCDAVVQQGSFPIYSSKIAVSVVDNVLLIHQVDAKVVILYDVKQLCFEIVRCVILERRPMSMVAKAIDVLVSSYSYSIKTGCHLKGVKVEKPSPSDKAHISSPRTGTNISTGGVGEIGKSLKHECSAGLGNDLDRPLNFSVSDSKDGDSIDLPKAVKEYSSGADGSCVDVPPFSAQSQQLGMDNNSLNASVSEQLESQVTSPAISPDEMYSFIFAPVEEEMVGGSSYLVTIIVEFLGSANVEKSRVDPHAYMSLIRLLARNERYAELTLFVVNKIIEPSKEVAMQLLESGRQNFQTRKLVVDMLRQLYLHHDYVLQLVQDGYYLEALRYAQKFKLWLQMIPNILLQL</sequence>
<gene>
    <name evidence="3" type="ORF">HS088_TW13G00243</name>
</gene>
<keyword evidence="4" id="KW-1185">Reference proteome</keyword>
<dbReference type="GO" id="GO:0010506">
    <property type="term" value="P:regulation of autophagy"/>
    <property type="evidence" value="ECO:0007669"/>
    <property type="project" value="InterPro"/>
</dbReference>
<proteinExistence type="predicted"/>